<dbReference type="EMBL" id="DS178272">
    <property type="protein sequence ID" value="EFP79280.2"/>
    <property type="molecule type" value="Genomic_DNA"/>
</dbReference>
<evidence type="ECO:0000313" key="2">
    <source>
        <dbReference type="EMBL" id="EFP79280.2"/>
    </source>
</evidence>
<protein>
    <submittedName>
        <fullName evidence="2">Uncharacterized protein</fullName>
    </submittedName>
</protein>
<reference key="1">
    <citation type="submission" date="2007-01" db="EMBL/GenBank/DDBJ databases">
        <title>The Genome Sequence of Puccinia graminis f. sp. tritici Strain CRL 75-36-700-3.</title>
        <authorList>
            <consortium name="The Broad Institute Genome Sequencing Platform"/>
            <person name="Birren B."/>
            <person name="Lander E."/>
            <person name="Galagan J."/>
            <person name="Nusbaum C."/>
            <person name="Devon K."/>
            <person name="Cuomo C."/>
            <person name="Jaffe D."/>
            <person name="Butler J."/>
            <person name="Alvarez P."/>
            <person name="Gnerre S."/>
            <person name="Grabherr M."/>
            <person name="Mauceli E."/>
            <person name="Brockman W."/>
            <person name="Young S."/>
            <person name="LaButti K."/>
            <person name="Sykes S."/>
            <person name="DeCaprio D."/>
            <person name="Crawford M."/>
            <person name="Koehrsen M."/>
            <person name="Engels R."/>
            <person name="Montgomery P."/>
            <person name="Pearson M."/>
            <person name="Howarth C."/>
            <person name="Larson L."/>
            <person name="White J."/>
            <person name="Zeng Q."/>
            <person name="Kodira C."/>
            <person name="Yandava C."/>
            <person name="Alvarado L."/>
            <person name="O'Leary S."/>
            <person name="Szabo L."/>
            <person name="Dean R."/>
            <person name="Schein J."/>
        </authorList>
    </citation>
    <scope>NUCLEOTIDE SEQUENCE</scope>
    <source>
        <strain>CRL 75-36-700-3</strain>
    </source>
</reference>
<dbReference type="RefSeq" id="XP_003323699.2">
    <property type="nucleotide sequence ID" value="XM_003323651.2"/>
</dbReference>
<name>E3K4W5_PUCGT</name>
<proteinExistence type="predicted"/>
<dbReference type="GeneID" id="10531104"/>
<dbReference type="InParanoid" id="E3K4W5"/>
<dbReference type="Proteomes" id="UP000008783">
    <property type="component" value="Unassembled WGS sequence"/>
</dbReference>
<dbReference type="KEGG" id="pgr:PGTG_05601"/>
<reference evidence="3" key="2">
    <citation type="journal article" date="2011" name="Proc. Natl. Acad. Sci. U.S.A.">
        <title>Obligate biotrophy features unraveled by the genomic analysis of rust fungi.</title>
        <authorList>
            <person name="Duplessis S."/>
            <person name="Cuomo C.A."/>
            <person name="Lin Y.-C."/>
            <person name="Aerts A."/>
            <person name="Tisserant E."/>
            <person name="Veneault-Fourrey C."/>
            <person name="Joly D.L."/>
            <person name="Hacquard S."/>
            <person name="Amselem J."/>
            <person name="Cantarel B.L."/>
            <person name="Chiu R."/>
            <person name="Coutinho P.M."/>
            <person name="Feau N."/>
            <person name="Field M."/>
            <person name="Frey P."/>
            <person name="Gelhaye E."/>
            <person name="Goldberg J."/>
            <person name="Grabherr M.G."/>
            <person name="Kodira C.D."/>
            <person name="Kohler A."/>
            <person name="Kuees U."/>
            <person name="Lindquist E.A."/>
            <person name="Lucas S.M."/>
            <person name="Mago R."/>
            <person name="Mauceli E."/>
            <person name="Morin E."/>
            <person name="Murat C."/>
            <person name="Pangilinan J.L."/>
            <person name="Park R."/>
            <person name="Pearson M."/>
            <person name="Quesneville H."/>
            <person name="Rouhier N."/>
            <person name="Sakthikumar S."/>
            <person name="Salamov A.A."/>
            <person name="Schmutz J."/>
            <person name="Selles B."/>
            <person name="Shapiro H."/>
            <person name="Tanguay P."/>
            <person name="Tuskan G.A."/>
            <person name="Henrissat B."/>
            <person name="Van de Peer Y."/>
            <person name="Rouze P."/>
            <person name="Ellis J.G."/>
            <person name="Dodds P.N."/>
            <person name="Schein J.E."/>
            <person name="Zhong S."/>
            <person name="Hamelin R.C."/>
            <person name="Grigoriev I.V."/>
            <person name="Szabo L.J."/>
            <person name="Martin F."/>
        </authorList>
    </citation>
    <scope>NUCLEOTIDE SEQUENCE [LARGE SCALE GENOMIC DNA]</scope>
    <source>
        <strain evidence="3">CRL 75-36-700-3 / race SCCL</strain>
    </source>
</reference>
<evidence type="ECO:0000313" key="3">
    <source>
        <dbReference type="Proteomes" id="UP000008783"/>
    </source>
</evidence>
<sequence length="195" mass="21532">MAPGFGTGFEAIHDPEERSTGFQGSNPRNPGVLIFVFAFEAVSSFDQPRKNSFWLSGKICTLLSWLVQTHLPVKEHSCPTTNWYNHCQPAGEESIFAGRQVCIINQPRSAPLGWLVDARPTSQGGIPCCQFALPASREEYAVRPARWNKPPPRPVSSIVDPRVQSPDPVCRGGCEIDSTTIDNGRWEELLARTSP</sequence>
<accession>E3K4W5</accession>
<keyword evidence="3" id="KW-1185">Reference proteome</keyword>
<dbReference type="AlphaFoldDB" id="E3K4W5"/>
<dbReference type="VEuPathDB" id="FungiDB:PGTG_05601"/>
<gene>
    <name evidence="2" type="ORF">PGTG_05601</name>
</gene>
<organism evidence="2 3">
    <name type="scientific">Puccinia graminis f. sp. tritici (strain CRL 75-36-700-3 / race SCCL)</name>
    <name type="common">Black stem rust fungus</name>
    <dbReference type="NCBI Taxonomy" id="418459"/>
    <lineage>
        <taxon>Eukaryota</taxon>
        <taxon>Fungi</taxon>
        <taxon>Dikarya</taxon>
        <taxon>Basidiomycota</taxon>
        <taxon>Pucciniomycotina</taxon>
        <taxon>Pucciniomycetes</taxon>
        <taxon>Pucciniales</taxon>
        <taxon>Pucciniaceae</taxon>
        <taxon>Puccinia</taxon>
    </lineage>
</organism>
<feature type="region of interest" description="Disordered" evidence="1">
    <location>
        <begin position="1"/>
        <end position="25"/>
    </location>
</feature>
<evidence type="ECO:0000256" key="1">
    <source>
        <dbReference type="SAM" id="MobiDB-lite"/>
    </source>
</evidence>
<dbReference type="HOGENOM" id="CLU_1396968_0_0_1"/>